<dbReference type="Gene3D" id="1.10.1660.10">
    <property type="match status" value="1"/>
</dbReference>
<dbReference type="InterPro" id="IPR009061">
    <property type="entry name" value="DNA-bd_dom_put_sf"/>
</dbReference>
<dbReference type="PROSITE" id="PS50937">
    <property type="entry name" value="HTH_MERR_2"/>
    <property type="match status" value="1"/>
</dbReference>
<feature type="domain" description="HTH merR-type" evidence="2">
    <location>
        <begin position="12"/>
        <end position="81"/>
    </location>
</feature>
<gene>
    <name evidence="3" type="ORF">Dac01nite_09420</name>
</gene>
<reference evidence="3" key="1">
    <citation type="submission" date="2021-01" db="EMBL/GenBank/DDBJ databases">
        <title>Whole genome shotgun sequence of Demequina activiva NBRC 110675.</title>
        <authorList>
            <person name="Komaki H."/>
            <person name="Tamura T."/>
        </authorList>
    </citation>
    <scope>NUCLEOTIDE SEQUENCE</scope>
    <source>
        <strain evidence="3">NBRC 110675</strain>
    </source>
</reference>
<keyword evidence="1" id="KW-0238">DNA-binding</keyword>
<dbReference type="EMBL" id="BONR01000001">
    <property type="protein sequence ID" value="GIG54190.1"/>
    <property type="molecule type" value="Genomic_DNA"/>
</dbReference>
<proteinExistence type="predicted"/>
<dbReference type="PANTHER" id="PTHR30204:SF98">
    <property type="entry name" value="HTH-TYPE TRANSCRIPTIONAL REGULATOR ADHR"/>
    <property type="match status" value="1"/>
</dbReference>
<dbReference type="SUPFAM" id="SSF46955">
    <property type="entry name" value="Putative DNA-binding domain"/>
    <property type="match status" value="1"/>
</dbReference>
<comment type="caution">
    <text evidence="3">The sequence shown here is derived from an EMBL/GenBank/DDBJ whole genome shotgun (WGS) entry which is preliminary data.</text>
</comment>
<dbReference type="Pfam" id="PF13411">
    <property type="entry name" value="MerR_1"/>
    <property type="match status" value="1"/>
</dbReference>
<dbReference type="GO" id="GO:0003700">
    <property type="term" value="F:DNA-binding transcription factor activity"/>
    <property type="evidence" value="ECO:0007669"/>
    <property type="project" value="InterPro"/>
</dbReference>
<evidence type="ECO:0000313" key="4">
    <source>
        <dbReference type="Proteomes" id="UP000652354"/>
    </source>
</evidence>
<dbReference type="InterPro" id="IPR047057">
    <property type="entry name" value="MerR_fam"/>
</dbReference>
<dbReference type="SMART" id="SM00422">
    <property type="entry name" value="HTH_MERR"/>
    <property type="match status" value="1"/>
</dbReference>
<keyword evidence="4" id="KW-1185">Reference proteome</keyword>
<accession>A0A919UJU1</accession>
<dbReference type="GO" id="GO:0003677">
    <property type="term" value="F:DNA binding"/>
    <property type="evidence" value="ECO:0007669"/>
    <property type="project" value="UniProtKB-KW"/>
</dbReference>
<protein>
    <recommendedName>
        <fullName evidence="2">HTH merR-type domain-containing protein</fullName>
    </recommendedName>
</protein>
<dbReference type="AlphaFoldDB" id="A0A919UJU1"/>
<dbReference type="PRINTS" id="PR00040">
    <property type="entry name" value="HTHMERR"/>
</dbReference>
<evidence type="ECO:0000259" key="2">
    <source>
        <dbReference type="PROSITE" id="PS50937"/>
    </source>
</evidence>
<evidence type="ECO:0000313" key="3">
    <source>
        <dbReference type="EMBL" id="GIG54190.1"/>
    </source>
</evidence>
<dbReference type="Proteomes" id="UP000652354">
    <property type="component" value="Unassembled WGS sequence"/>
</dbReference>
<sequence length="149" mass="16923">MHSKSYCGEMSAYSIDDVATLTGVSKHALRYYEREGLLAEVPKAPNGHRRYSEDDLGWVRFLQLLRATGMPIREMKAFVDLTHAGEHTIADRVEVLAHYREALVTRMAADREHLERLNAKLDYYRGVLAAADAVPEDITGYVRTDRART</sequence>
<name>A0A919UJU1_9MICO</name>
<dbReference type="PANTHER" id="PTHR30204">
    <property type="entry name" value="REDOX-CYCLING DRUG-SENSING TRANSCRIPTIONAL ACTIVATOR SOXR"/>
    <property type="match status" value="1"/>
</dbReference>
<evidence type="ECO:0000256" key="1">
    <source>
        <dbReference type="ARBA" id="ARBA00023125"/>
    </source>
</evidence>
<dbReference type="InterPro" id="IPR000551">
    <property type="entry name" value="MerR-type_HTH_dom"/>
</dbReference>
<organism evidence="3 4">
    <name type="scientific">Demequina activiva</name>
    <dbReference type="NCBI Taxonomy" id="1582364"/>
    <lineage>
        <taxon>Bacteria</taxon>
        <taxon>Bacillati</taxon>
        <taxon>Actinomycetota</taxon>
        <taxon>Actinomycetes</taxon>
        <taxon>Micrococcales</taxon>
        <taxon>Demequinaceae</taxon>
        <taxon>Demequina</taxon>
    </lineage>
</organism>
<dbReference type="CDD" id="cd01109">
    <property type="entry name" value="HTH_YyaN"/>
    <property type="match status" value="1"/>
</dbReference>